<evidence type="ECO:0000313" key="2">
    <source>
        <dbReference type="EMBL" id="KAL2614135.1"/>
    </source>
</evidence>
<name>A0ABD1XYV4_9MARC</name>
<dbReference type="EMBL" id="JBHFFA010000007">
    <property type="protein sequence ID" value="KAL2614135.1"/>
    <property type="molecule type" value="Genomic_DNA"/>
</dbReference>
<feature type="compositionally biased region" description="Basic and acidic residues" evidence="1">
    <location>
        <begin position="17"/>
        <end position="50"/>
    </location>
</feature>
<protein>
    <submittedName>
        <fullName evidence="2">Uncharacterized protein</fullName>
    </submittedName>
</protein>
<dbReference type="AlphaFoldDB" id="A0ABD1XYV4"/>
<reference evidence="2 3" key="1">
    <citation type="submission" date="2024-09" db="EMBL/GenBank/DDBJ databases">
        <title>Chromosome-scale assembly of Riccia fluitans.</title>
        <authorList>
            <person name="Paukszto L."/>
            <person name="Sawicki J."/>
            <person name="Karawczyk K."/>
            <person name="Piernik-Szablinska J."/>
            <person name="Szczecinska M."/>
            <person name="Mazdziarz M."/>
        </authorList>
    </citation>
    <scope>NUCLEOTIDE SEQUENCE [LARGE SCALE GENOMIC DNA]</scope>
    <source>
        <strain evidence="2">Rf_01</strain>
        <tissue evidence="2">Aerial parts of the thallus</tissue>
    </source>
</reference>
<evidence type="ECO:0000313" key="3">
    <source>
        <dbReference type="Proteomes" id="UP001605036"/>
    </source>
</evidence>
<accession>A0ABD1XYV4</accession>
<evidence type="ECO:0000256" key="1">
    <source>
        <dbReference type="SAM" id="MobiDB-lite"/>
    </source>
</evidence>
<proteinExistence type="predicted"/>
<comment type="caution">
    <text evidence="2">The sequence shown here is derived from an EMBL/GenBank/DDBJ whole genome shotgun (WGS) entry which is preliminary data.</text>
</comment>
<sequence>MWEVETHTVPQTSMEPESLKAREVGTSKKRSEGESKPKPEVLKPKLEVSKPKLKLKPKSEDKGLGEGKSGDYFRTMG</sequence>
<keyword evidence="3" id="KW-1185">Reference proteome</keyword>
<organism evidence="2 3">
    <name type="scientific">Riccia fluitans</name>
    <dbReference type="NCBI Taxonomy" id="41844"/>
    <lineage>
        <taxon>Eukaryota</taxon>
        <taxon>Viridiplantae</taxon>
        <taxon>Streptophyta</taxon>
        <taxon>Embryophyta</taxon>
        <taxon>Marchantiophyta</taxon>
        <taxon>Marchantiopsida</taxon>
        <taxon>Marchantiidae</taxon>
        <taxon>Marchantiales</taxon>
        <taxon>Ricciaceae</taxon>
        <taxon>Riccia</taxon>
    </lineage>
</organism>
<gene>
    <name evidence="2" type="ORF">R1flu_025827</name>
</gene>
<feature type="compositionally biased region" description="Basic and acidic residues" evidence="1">
    <location>
        <begin position="57"/>
        <end position="71"/>
    </location>
</feature>
<dbReference type="Proteomes" id="UP001605036">
    <property type="component" value="Unassembled WGS sequence"/>
</dbReference>
<feature type="region of interest" description="Disordered" evidence="1">
    <location>
        <begin position="1"/>
        <end position="77"/>
    </location>
</feature>